<evidence type="ECO:0008006" key="11">
    <source>
        <dbReference type="Google" id="ProtNLM"/>
    </source>
</evidence>
<organism evidence="9 10">
    <name type="scientific">Goodea atripinnis</name>
    <dbReference type="NCBI Taxonomy" id="208336"/>
    <lineage>
        <taxon>Eukaryota</taxon>
        <taxon>Metazoa</taxon>
        <taxon>Chordata</taxon>
        <taxon>Craniata</taxon>
        <taxon>Vertebrata</taxon>
        <taxon>Euteleostomi</taxon>
        <taxon>Actinopterygii</taxon>
        <taxon>Neopterygii</taxon>
        <taxon>Teleostei</taxon>
        <taxon>Neoteleostei</taxon>
        <taxon>Acanthomorphata</taxon>
        <taxon>Ovalentaria</taxon>
        <taxon>Atherinomorphae</taxon>
        <taxon>Cyprinodontiformes</taxon>
        <taxon>Goodeidae</taxon>
        <taxon>Goodea</taxon>
    </lineage>
</organism>
<keyword evidence="6" id="KW-0206">Cytoskeleton</keyword>
<keyword evidence="10" id="KW-1185">Reference proteome</keyword>
<evidence type="ECO:0000313" key="10">
    <source>
        <dbReference type="Proteomes" id="UP001476798"/>
    </source>
</evidence>
<proteinExistence type="inferred from homology"/>
<protein>
    <recommendedName>
        <fullName evidence="11">Suppressor of IKBKE 1</fullName>
    </recommendedName>
</protein>
<keyword evidence="3" id="KW-0963">Cytoplasm</keyword>
<evidence type="ECO:0000313" key="9">
    <source>
        <dbReference type="EMBL" id="MEQ2169587.1"/>
    </source>
</evidence>
<comment type="caution">
    <text evidence="9">The sequence shown here is derived from an EMBL/GenBank/DDBJ whole genome shotgun (WGS) entry which is preliminary data.</text>
</comment>
<evidence type="ECO:0000256" key="4">
    <source>
        <dbReference type="ARBA" id="ARBA00022707"/>
    </source>
</evidence>
<evidence type="ECO:0000256" key="1">
    <source>
        <dbReference type="ARBA" id="ARBA00004186"/>
    </source>
</evidence>
<evidence type="ECO:0000256" key="2">
    <source>
        <dbReference type="ARBA" id="ARBA00004214"/>
    </source>
</evidence>
<evidence type="ECO:0000256" key="8">
    <source>
        <dbReference type="ARBA" id="ARBA00038407"/>
    </source>
</evidence>
<evidence type="ECO:0000256" key="6">
    <source>
        <dbReference type="ARBA" id="ARBA00023212"/>
    </source>
</evidence>
<sequence>HGSPGAFWESEQESLLFVIEMKAERVQEQSRKLRQMDDLVGAMGYMKSLKLLKISLKMSFSYVQVEKNLSLEDQIVYILQQNEDLKVRIDNCQALIQ</sequence>
<keyword evidence="5" id="KW-0175">Coiled coil</keyword>
<reference evidence="9 10" key="1">
    <citation type="submission" date="2021-06" db="EMBL/GenBank/DDBJ databases">
        <authorList>
            <person name="Palmer J.M."/>
        </authorList>
    </citation>
    <scope>NUCLEOTIDE SEQUENCE [LARGE SCALE GENOMIC DNA]</scope>
    <source>
        <strain evidence="9 10">GA_2019</strain>
        <tissue evidence="9">Muscle</tissue>
    </source>
</reference>
<accession>A0ABV0NH69</accession>
<name>A0ABV0NH69_9TELE</name>
<comment type="similarity">
    <text evidence="8">Belongs to the CCDC69 family.</text>
</comment>
<gene>
    <name evidence="9" type="ORF">GOODEAATRI_026686</name>
</gene>
<keyword evidence="7" id="KW-0449">Lipoprotein</keyword>
<keyword evidence="4" id="KW-0519">Myristate</keyword>
<dbReference type="InterPro" id="IPR051293">
    <property type="entry name" value="MTUS1/CCDC69"/>
</dbReference>
<evidence type="ECO:0000256" key="5">
    <source>
        <dbReference type="ARBA" id="ARBA00023054"/>
    </source>
</evidence>
<evidence type="ECO:0000256" key="3">
    <source>
        <dbReference type="ARBA" id="ARBA00022490"/>
    </source>
</evidence>
<dbReference type="Proteomes" id="UP001476798">
    <property type="component" value="Unassembled WGS sequence"/>
</dbReference>
<comment type="subcellular location">
    <subcellularLocation>
        <location evidence="1">Cytoplasm</location>
        <location evidence="1">Cytoskeleton</location>
        <location evidence="1">Spindle</location>
    </subcellularLocation>
    <subcellularLocation>
        <location evidence="2">Midbody</location>
    </subcellularLocation>
</comment>
<feature type="non-terminal residue" evidence="9">
    <location>
        <position position="1"/>
    </location>
</feature>
<dbReference type="PANTHER" id="PTHR24200:SF6">
    <property type="entry name" value="COILED-COIL DOMAIN-CONTAINING PROTEIN 69"/>
    <property type="match status" value="1"/>
</dbReference>
<dbReference type="PANTHER" id="PTHR24200">
    <property type="entry name" value="TOUCAN, ISOFORM A"/>
    <property type="match status" value="1"/>
</dbReference>
<dbReference type="EMBL" id="JAHRIO010033333">
    <property type="protein sequence ID" value="MEQ2169587.1"/>
    <property type="molecule type" value="Genomic_DNA"/>
</dbReference>
<evidence type="ECO:0000256" key="7">
    <source>
        <dbReference type="ARBA" id="ARBA00023288"/>
    </source>
</evidence>